<sequence length="155" mass="17770">MKLTSELVPKTAWYSNVRSNVTRAEWDVIRHQVYANAGNICEICGGKGKRHAVECHEVWEYDDNTNIQKLVRMIALCPACHSVKHLGRARAVGIYNEALAQLQKVNGITAAEANAYSSTVFAQWRERSKYKWKLDIKNLNKYINKIKKTGKNYAW</sequence>
<comment type="caution">
    <text evidence="1">The sequence shown here is derived from an EMBL/GenBank/DDBJ whole genome shotgun (WGS) entry which is preliminary data.</text>
</comment>
<proteinExistence type="predicted"/>
<accession>A0A0F9ICU8</accession>
<evidence type="ECO:0000313" key="1">
    <source>
        <dbReference type="EMBL" id="KKM25297.1"/>
    </source>
</evidence>
<dbReference type="EMBL" id="LAZR01012745">
    <property type="protein sequence ID" value="KKM25297.1"/>
    <property type="molecule type" value="Genomic_DNA"/>
</dbReference>
<reference evidence="1" key="1">
    <citation type="journal article" date="2015" name="Nature">
        <title>Complex archaea that bridge the gap between prokaryotes and eukaryotes.</title>
        <authorList>
            <person name="Spang A."/>
            <person name="Saw J.H."/>
            <person name="Jorgensen S.L."/>
            <person name="Zaremba-Niedzwiedzka K."/>
            <person name="Martijn J."/>
            <person name="Lind A.E."/>
            <person name="van Eijk R."/>
            <person name="Schleper C."/>
            <person name="Guy L."/>
            <person name="Ettema T.J."/>
        </authorList>
    </citation>
    <scope>NUCLEOTIDE SEQUENCE</scope>
</reference>
<organism evidence="1">
    <name type="scientific">marine sediment metagenome</name>
    <dbReference type="NCBI Taxonomy" id="412755"/>
    <lineage>
        <taxon>unclassified sequences</taxon>
        <taxon>metagenomes</taxon>
        <taxon>ecological metagenomes</taxon>
    </lineage>
</organism>
<dbReference type="AlphaFoldDB" id="A0A0F9ICU8"/>
<dbReference type="CDD" id="cd00085">
    <property type="entry name" value="HNHc"/>
    <property type="match status" value="1"/>
</dbReference>
<name>A0A0F9ICU8_9ZZZZ</name>
<protein>
    <recommendedName>
        <fullName evidence="2">HNH endonuclease</fullName>
    </recommendedName>
</protein>
<gene>
    <name evidence="1" type="ORF">LCGC14_1596390</name>
</gene>
<evidence type="ECO:0008006" key="2">
    <source>
        <dbReference type="Google" id="ProtNLM"/>
    </source>
</evidence>
<dbReference type="InterPro" id="IPR003615">
    <property type="entry name" value="HNH_nuc"/>
</dbReference>